<reference evidence="2 3" key="1">
    <citation type="journal article" date="2023" name="Plants (Basel)">
        <title>Bridging the Gap: Combining Genomics and Transcriptomics Approaches to Understand Stylosanthes scabra, an Orphan Legume from the Brazilian Caatinga.</title>
        <authorList>
            <person name="Ferreira-Neto J.R.C."/>
            <person name="da Silva M.D."/>
            <person name="Binneck E."/>
            <person name="de Melo N.F."/>
            <person name="da Silva R.H."/>
            <person name="de Melo A.L.T.M."/>
            <person name="Pandolfi V."/>
            <person name="Bustamante F.O."/>
            <person name="Brasileiro-Vidal A.C."/>
            <person name="Benko-Iseppon A.M."/>
        </authorList>
    </citation>
    <scope>NUCLEOTIDE SEQUENCE [LARGE SCALE GENOMIC DNA]</scope>
    <source>
        <tissue evidence="2">Leaves</tissue>
    </source>
</reference>
<dbReference type="EMBL" id="JASCZI010030348">
    <property type="protein sequence ID" value="MED6121636.1"/>
    <property type="molecule type" value="Genomic_DNA"/>
</dbReference>
<sequence length="210" mass="24087">MNPIEIKKIHAMKRYKRRQFLDNLCFYGLIALSISLFCCVTLCLPYLSSLVISVKISGLVPILLSSKLLFIVGNLIILVLMFNSRIFSSSSDTDTSSTINNVYYDEYINSCQKRTPIPTHLVIKAEEKFEKCVEEKYSIPEEELKGNKGWLKEVKEAKEEEEKTNEGAEEEAISLVGSFSDDLNKRAEDFIARVNRQRRLELTLVHCDSY</sequence>
<evidence type="ECO:0000313" key="3">
    <source>
        <dbReference type="Proteomes" id="UP001341840"/>
    </source>
</evidence>
<keyword evidence="1" id="KW-0812">Transmembrane</keyword>
<keyword evidence="1" id="KW-1133">Transmembrane helix</keyword>
<keyword evidence="3" id="KW-1185">Reference proteome</keyword>
<gene>
    <name evidence="2" type="ORF">PIB30_032073</name>
</gene>
<protein>
    <recommendedName>
        <fullName evidence="4">DUF4408 domain-containing protein</fullName>
    </recommendedName>
</protein>
<keyword evidence="1" id="KW-0472">Membrane</keyword>
<feature type="transmembrane region" description="Helical" evidence="1">
    <location>
        <begin position="59"/>
        <end position="82"/>
    </location>
</feature>
<evidence type="ECO:0000313" key="2">
    <source>
        <dbReference type="EMBL" id="MED6121636.1"/>
    </source>
</evidence>
<accession>A0ABU6RCM7</accession>
<organism evidence="2 3">
    <name type="scientific">Stylosanthes scabra</name>
    <dbReference type="NCBI Taxonomy" id="79078"/>
    <lineage>
        <taxon>Eukaryota</taxon>
        <taxon>Viridiplantae</taxon>
        <taxon>Streptophyta</taxon>
        <taxon>Embryophyta</taxon>
        <taxon>Tracheophyta</taxon>
        <taxon>Spermatophyta</taxon>
        <taxon>Magnoliopsida</taxon>
        <taxon>eudicotyledons</taxon>
        <taxon>Gunneridae</taxon>
        <taxon>Pentapetalae</taxon>
        <taxon>rosids</taxon>
        <taxon>fabids</taxon>
        <taxon>Fabales</taxon>
        <taxon>Fabaceae</taxon>
        <taxon>Papilionoideae</taxon>
        <taxon>50 kb inversion clade</taxon>
        <taxon>dalbergioids sensu lato</taxon>
        <taxon>Dalbergieae</taxon>
        <taxon>Pterocarpus clade</taxon>
        <taxon>Stylosanthes</taxon>
    </lineage>
</organism>
<dbReference type="PANTHER" id="PTHR35762:SF2">
    <property type="entry name" value="TRANSMEMBRANE PROTEIN"/>
    <property type="match status" value="1"/>
</dbReference>
<name>A0ABU6RCM7_9FABA</name>
<comment type="caution">
    <text evidence="2">The sequence shown here is derived from an EMBL/GenBank/DDBJ whole genome shotgun (WGS) entry which is preliminary data.</text>
</comment>
<dbReference type="Proteomes" id="UP001341840">
    <property type="component" value="Unassembled WGS sequence"/>
</dbReference>
<dbReference type="PANTHER" id="PTHR35762">
    <property type="entry name" value="TRANSMEMBRANE PROTEIN"/>
    <property type="match status" value="1"/>
</dbReference>
<evidence type="ECO:0008006" key="4">
    <source>
        <dbReference type="Google" id="ProtNLM"/>
    </source>
</evidence>
<proteinExistence type="predicted"/>
<evidence type="ECO:0000256" key="1">
    <source>
        <dbReference type="SAM" id="Phobius"/>
    </source>
</evidence>
<feature type="transmembrane region" description="Helical" evidence="1">
    <location>
        <begin position="20"/>
        <end position="47"/>
    </location>
</feature>